<dbReference type="RefSeq" id="WP_077702160.1">
    <property type="nucleotide sequence ID" value="NZ_CP018622.1"/>
</dbReference>
<protein>
    <submittedName>
        <fullName evidence="3">Phospholipase</fullName>
    </submittedName>
</protein>
<name>A0A2K9J403_9BACI</name>
<dbReference type="InterPro" id="IPR036444">
    <property type="entry name" value="PLipase_A2_dom_sf"/>
</dbReference>
<reference evidence="3 5" key="3">
    <citation type="submission" date="2024-01" db="EMBL/GenBank/DDBJ databases">
        <title>Survival strategy associated with biotechnological potential of Virgibacillus dokdonensis T4.6 isolated from salt-fermented shrimp paste.</title>
        <authorList>
            <person name="Doan T.V."/>
            <person name="Quach N.T."/>
            <person name="Phi Q.-T."/>
        </authorList>
    </citation>
    <scope>NUCLEOTIDE SEQUENCE [LARGE SCALE GENOMIC DNA]</scope>
    <source>
        <strain evidence="3 5">T4.6</strain>
    </source>
</reference>
<dbReference type="Proteomes" id="UP001356080">
    <property type="component" value="Unassembled WGS sequence"/>
</dbReference>
<organism evidence="2 4">
    <name type="scientific">Virgibacillus dokdonensis</name>
    <dbReference type="NCBI Taxonomy" id="302167"/>
    <lineage>
        <taxon>Bacteria</taxon>
        <taxon>Bacillati</taxon>
        <taxon>Bacillota</taxon>
        <taxon>Bacilli</taxon>
        <taxon>Bacillales</taxon>
        <taxon>Bacillaceae</taxon>
        <taxon>Virgibacillus</taxon>
    </lineage>
</organism>
<dbReference type="AlphaFoldDB" id="A0A2K9J403"/>
<evidence type="ECO:0000313" key="3">
    <source>
        <dbReference type="EMBL" id="MEF2292545.1"/>
    </source>
</evidence>
<reference evidence="4" key="2">
    <citation type="submission" date="2016-11" db="EMBL/GenBank/DDBJ databases">
        <title>Complete genome sequence of Virgibacillus pantothenticus 21D, a halophilic bacterium isolated from the deep hypersaline anoxic basin Discovery in the Mediterranean Sea.</title>
        <authorList>
            <person name="Zeaiter Z."/>
            <person name="Booth J.M."/>
            <person name="Prosdocimi E.M."/>
            <person name="Mapelli F."/>
            <person name="Fusi M."/>
            <person name="Daffonchio D."/>
            <person name="Borin S."/>
            <person name="Crotti E."/>
        </authorList>
    </citation>
    <scope>NUCLEOTIDE SEQUENCE [LARGE SCALE GENOMIC DNA]</scope>
    <source>
        <strain evidence="4">21D</strain>
    </source>
</reference>
<evidence type="ECO:0000259" key="1">
    <source>
        <dbReference type="Pfam" id="PF08398"/>
    </source>
</evidence>
<dbReference type="STRING" id="302167.GCA_900166595_00379"/>
<dbReference type="Pfam" id="PF08398">
    <property type="entry name" value="Phospholip_A2_4"/>
    <property type="match status" value="1"/>
</dbReference>
<dbReference type="GO" id="GO:0050482">
    <property type="term" value="P:arachidonate secretion"/>
    <property type="evidence" value="ECO:0007669"/>
    <property type="project" value="InterPro"/>
</dbReference>
<proteinExistence type="predicted"/>
<dbReference type="EMBL" id="CP018622">
    <property type="protein sequence ID" value="AUJ24741.1"/>
    <property type="molecule type" value="Genomic_DNA"/>
</dbReference>
<dbReference type="GO" id="GO:0004623">
    <property type="term" value="F:phospholipase A2 activity"/>
    <property type="evidence" value="ECO:0007669"/>
    <property type="project" value="InterPro"/>
</dbReference>
<evidence type="ECO:0000313" key="5">
    <source>
        <dbReference type="Proteomes" id="UP001356080"/>
    </source>
</evidence>
<dbReference type="Gene3D" id="1.20.90.10">
    <property type="entry name" value="Phospholipase A2 domain"/>
    <property type="match status" value="1"/>
</dbReference>
<accession>A0A2K9J403</accession>
<gene>
    <name evidence="2" type="ORF">A21D_01660</name>
    <name evidence="3" type="ORF">V2W34_11090</name>
</gene>
<reference evidence="2" key="1">
    <citation type="submission" date="2016-11" db="EMBL/GenBank/DDBJ databases">
        <title>Complete genome sequence of Virgibacillus dokdonensis 21D, a halophilic bacterium isolated from the deep hypersaline anoxic basin Discovery in the Mediterranean Sea.</title>
        <authorList>
            <person name="Zeaiter Z."/>
            <person name="Booth J.M."/>
            <person name="Prosdocimi E.M."/>
            <person name="Mapelli F."/>
            <person name="Fusi M."/>
            <person name="Daffonchio D."/>
            <person name="Borin S."/>
            <person name="Crotti E."/>
        </authorList>
    </citation>
    <scope>NUCLEOTIDE SEQUENCE</scope>
    <source>
        <strain evidence="2">21D</strain>
    </source>
</reference>
<dbReference type="KEGG" id="vpn:A21D_01660"/>
<keyword evidence="5" id="KW-1185">Reference proteome</keyword>
<dbReference type="GO" id="GO:0005198">
    <property type="term" value="F:structural molecule activity"/>
    <property type="evidence" value="ECO:0007669"/>
    <property type="project" value="InterPro"/>
</dbReference>
<dbReference type="Proteomes" id="UP000234237">
    <property type="component" value="Chromosome"/>
</dbReference>
<dbReference type="EMBL" id="JAZHPM010000018">
    <property type="protein sequence ID" value="MEF2292545.1"/>
    <property type="molecule type" value="Genomic_DNA"/>
</dbReference>
<sequence>MRRQRKAAFCFPGGYRWCGPGCSGPGEPINDVDAICKEHDLCYRRTGDHCKCDQAFLERMQLKIDPTTVKGRHARTMYHYMRYQSLFTCGFRKM</sequence>
<evidence type="ECO:0000313" key="4">
    <source>
        <dbReference type="Proteomes" id="UP000234237"/>
    </source>
</evidence>
<dbReference type="InterPro" id="IPR013607">
    <property type="entry name" value="Phospholipase_A2-like"/>
</dbReference>
<feature type="domain" description="Phospholipase A2-like" evidence="1">
    <location>
        <begin position="14"/>
        <end position="57"/>
    </location>
</feature>
<dbReference type="GO" id="GO:0006644">
    <property type="term" value="P:phospholipid metabolic process"/>
    <property type="evidence" value="ECO:0007669"/>
    <property type="project" value="InterPro"/>
</dbReference>
<dbReference type="SUPFAM" id="SSF48619">
    <property type="entry name" value="Phospholipase A2, PLA2"/>
    <property type="match status" value="1"/>
</dbReference>
<evidence type="ECO:0000313" key="2">
    <source>
        <dbReference type="EMBL" id="AUJ24741.1"/>
    </source>
</evidence>